<dbReference type="InterPro" id="IPR010573">
    <property type="entry name" value="MFS_Str1/Tri12-like"/>
</dbReference>
<feature type="transmembrane region" description="Helical" evidence="7">
    <location>
        <begin position="65"/>
        <end position="94"/>
    </location>
</feature>
<feature type="domain" description="Major facilitator superfamily (MFS) profile" evidence="8">
    <location>
        <begin position="60"/>
        <end position="571"/>
    </location>
</feature>
<feature type="transmembrane region" description="Helical" evidence="7">
    <location>
        <begin position="293"/>
        <end position="312"/>
    </location>
</feature>
<dbReference type="InterPro" id="IPR005829">
    <property type="entry name" value="Sugar_transporter_CS"/>
</dbReference>
<dbReference type="Gene3D" id="1.20.1250.20">
    <property type="entry name" value="MFS general substrate transporter like domains"/>
    <property type="match status" value="2"/>
</dbReference>
<dbReference type="EMBL" id="LVYI01000002">
    <property type="protein sequence ID" value="OAP62633.1"/>
    <property type="molecule type" value="Genomic_DNA"/>
</dbReference>
<evidence type="ECO:0000256" key="7">
    <source>
        <dbReference type="SAM" id="Phobius"/>
    </source>
</evidence>
<keyword evidence="3" id="KW-0813">Transport</keyword>
<evidence type="ECO:0000256" key="1">
    <source>
        <dbReference type="ARBA" id="ARBA00004141"/>
    </source>
</evidence>
<dbReference type="InterPro" id="IPR020846">
    <property type="entry name" value="MFS_dom"/>
</dbReference>
<keyword evidence="10" id="KW-1185">Reference proteome</keyword>
<feature type="transmembrane region" description="Helical" evidence="7">
    <location>
        <begin position="159"/>
        <end position="179"/>
    </location>
</feature>
<dbReference type="RefSeq" id="XP_018696000.1">
    <property type="nucleotide sequence ID" value="XM_018833376.1"/>
</dbReference>
<feature type="transmembrane region" description="Helical" evidence="7">
    <location>
        <begin position="459"/>
        <end position="482"/>
    </location>
</feature>
<evidence type="ECO:0000313" key="9">
    <source>
        <dbReference type="EMBL" id="OAP62633.1"/>
    </source>
</evidence>
<dbReference type="OrthoDB" id="2587356at2759"/>
<name>A0A178ZTW1_9EURO</name>
<dbReference type="PROSITE" id="PS00216">
    <property type="entry name" value="SUGAR_TRANSPORT_1"/>
    <property type="match status" value="1"/>
</dbReference>
<evidence type="ECO:0000259" key="8">
    <source>
        <dbReference type="PROSITE" id="PS50850"/>
    </source>
</evidence>
<evidence type="ECO:0000256" key="4">
    <source>
        <dbReference type="ARBA" id="ARBA00022692"/>
    </source>
</evidence>
<dbReference type="PANTHER" id="PTHR23501">
    <property type="entry name" value="MAJOR FACILITATOR SUPERFAMILY"/>
    <property type="match status" value="1"/>
</dbReference>
<dbReference type="GeneID" id="30006030"/>
<comment type="caution">
    <text evidence="9">The sequence shown here is derived from an EMBL/GenBank/DDBJ whole genome shotgun (WGS) entry which is preliminary data.</text>
</comment>
<feature type="transmembrane region" description="Helical" evidence="7">
    <location>
        <begin position="332"/>
        <end position="349"/>
    </location>
</feature>
<sequence>MYNVEILLKHIATMELQPVSKSGATADHLEAQQAPDRSVVSKKHDAHEAALRDADAEIHVTTSTYLAVFFLGFTFQPSLTFTCLFVFPVIVPIAMELQGSTYNSNWLASGWSLAGSIAFALAGQMSDYFGRRYLLMFGQGLLVLGHIIGATAQSLEQCIAAMVILGFGTGTTFILYPGISEILPNKYRPYGLAWTELNLLPFTTLAPLIAREFVARATWKWIFYLGIITGVISLAGTAAFYFPPARPIREYSRRQILAQLDYVGLFFYVSGLTLFLLGLGWAGTSYAWNSAHVLAPLLVGAVLFVCTFVWDFSGRARRPLFPRWLFAMVREYTFLLVIIFVTGVVYFTLTTLMPQQIVYTLTGDATLAGVYNIPGGFGGAAGGVFLGGLISKIKHVHWQLTFAIAVQTIFTALQSICWPGQVAKLLVFQLFANAPFAWITLACYITASLHVPQEDLGLALGLIGTFRFLGSAVGTTVFSTILSNRASGSTISRVASAVVPMGYPADKVSSLVSAIADGATKPLGLSPEILSKALEGYQLGWADAFRITWLATIPFGLIACGLAIFVRDPSPYFTNHTAVHLEKEALGKGEKKDVMSE</sequence>
<evidence type="ECO:0000256" key="2">
    <source>
        <dbReference type="ARBA" id="ARBA00007520"/>
    </source>
</evidence>
<proteinExistence type="inferred from homology"/>
<dbReference type="GO" id="GO:0022857">
    <property type="term" value="F:transmembrane transporter activity"/>
    <property type="evidence" value="ECO:0007669"/>
    <property type="project" value="InterPro"/>
</dbReference>
<dbReference type="InterPro" id="IPR053791">
    <property type="entry name" value="MFS_Tri12-like"/>
</dbReference>
<protein>
    <recommendedName>
        <fullName evidence="8">Major facilitator superfamily (MFS) profile domain-containing protein</fullName>
    </recommendedName>
</protein>
<reference evidence="9 10" key="1">
    <citation type="submission" date="2016-04" db="EMBL/GenBank/DDBJ databases">
        <title>Draft genome of Fonsecaea erecta CBS 125763.</title>
        <authorList>
            <person name="Weiss V.A."/>
            <person name="Vicente V.A."/>
            <person name="Raittz R.T."/>
            <person name="Moreno L.F."/>
            <person name="De Souza E.M."/>
            <person name="Pedrosa F.O."/>
            <person name="Steffens M.B."/>
            <person name="Faoro H."/>
            <person name="Tadra-Sfeir M.Z."/>
            <person name="Najafzadeh M.J."/>
            <person name="Felipe M.S."/>
            <person name="Teixeira M."/>
            <person name="Sun J."/>
            <person name="Xi L."/>
            <person name="Gomes R."/>
            <person name="De Azevedo C.M."/>
            <person name="Salgado C.G."/>
            <person name="Da Silva M.B."/>
            <person name="Nascimento M.F."/>
            <person name="Queiroz-Telles F."/>
            <person name="Attili D.S."/>
            <person name="Gorbushina A."/>
        </authorList>
    </citation>
    <scope>NUCLEOTIDE SEQUENCE [LARGE SCALE GENOMIC DNA]</scope>
    <source>
        <strain evidence="9 10">CBS 125763</strain>
    </source>
</reference>
<comment type="subcellular location">
    <subcellularLocation>
        <location evidence="1">Membrane</location>
        <topology evidence="1">Multi-pass membrane protein</topology>
    </subcellularLocation>
</comment>
<keyword evidence="5 7" id="KW-1133">Transmembrane helix</keyword>
<comment type="similarity">
    <text evidence="2">Belongs to the major facilitator superfamily. TCR/Tet family.</text>
</comment>
<feature type="transmembrane region" description="Helical" evidence="7">
    <location>
        <begin position="106"/>
        <end position="122"/>
    </location>
</feature>
<feature type="transmembrane region" description="Helical" evidence="7">
    <location>
        <begin position="427"/>
        <end position="447"/>
    </location>
</feature>
<dbReference type="PROSITE" id="PS50850">
    <property type="entry name" value="MFS"/>
    <property type="match status" value="1"/>
</dbReference>
<feature type="transmembrane region" description="Helical" evidence="7">
    <location>
        <begin position="221"/>
        <end position="242"/>
    </location>
</feature>
<keyword evidence="4 7" id="KW-0812">Transmembrane</keyword>
<dbReference type="PANTHER" id="PTHR23501:SF102">
    <property type="entry name" value="DRUG TRANSPORTER, PUTATIVE (AFU_ORTHOLOGUE AFUA_3G08530)-RELATED"/>
    <property type="match status" value="1"/>
</dbReference>
<evidence type="ECO:0000256" key="3">
    <source>
        <dbReference type="ARBA" id="ARBA00022448"/>
    </source>
</evidence>
<gene>
    <name evidence="9" type="ORF">AYL99_01860</name>
</gene>
<evidence type="ECO:0000256" key="5">
    <source>
        <dbReference type="ARBA" id="ARBA00022989"/>
    </source>
</evidence>
<feature type="transmembrane region" description="Helical" evidence="7">
    <location>
        <begin position="547"/>
        <end position="566"/>
    </location>
</feature>
<feature type="transmembrane region" description="Helical" evidence="7">
    <location>
        <begin position="134"/>
        <end position="153"/>
    </location>
</feature>
<dbReference type="AlphaFoldDB" id="A0A178ZTW1"/>
<organism evidence="9 10">
    <name type="scientific">Fonsecaea erecta</name>
    <dbReference type="NCBI Taxonomy" id="1367422"/>
    <lineage>
        <taxon>Eukaryota</taxon>
        <taxon>Fungi</taxon>
        <taxon>Dikarya</taxon>
        <taxon>Ascomycota</taxon>
        <taxon>Pezizomycotina</taxon>
        <taxon>Eurotiomycetes</taxon>
        <taxon>Chaetothyriomycetidae</taxon>
        <taxon>Chaetothyriales</taxon>
        <taxon>Herpotrichiellaceae</taxon>
        <taxon>Fonsecaea</taxon>
    </lineage>
</organism>
<dbReference type="Pfam" id="PF06609">
    <property type="entry name" value="TRI12"/>
    <property type="match status" value="1"/>
</dbReference>
<feature type="transmembrane region" description="Helical" evidence="7">
    <location>
        <begin position="402"/>
        <end position="421"/>
    </location>
</feature>
<feature type="transmembrane region" description="Helical" evidence="7">
    <location>
        <begin position="191"/>
        <end position="209"/>
    </location>
</feature>
<feature type="transmembrane region" description="Helical" evidence="7">
    <location>
        <begin position="369"/>
        <end position="390"/>
    </location>
</feature>
<dbReference type="InterPro" id="IPR036259">
    <property type="entry name" value="MFS_trans_sf"/>
</dbReference>
<dbReference type="GO" id="GO:0005886">
    <property type="term" value="C:plasma membrane"/>
    <property type="evidence" value="ECO:0007669"/>
    <property type="project" value="TreeGrafter"/>
</dbReference>
<evidence type="ECO:0000256" key="6">
    <source>
        <dbReference type="ARBA" id="ARBA00023136"/>
    </source>
</evidence>
<accession>A0A178ZTW1</accession>
<dbReference type="CDD" id="cd06179">
    <property type="entry name" value="MFS_TRI12_like"/>
    <property type="match status" value="1"/>
</dbReference>
<feature type="transmembrane region" description="Helical" evidence="7">
    <location>
        <begin position="262"/>
        <end position="281"/>
    </location>
</feature>
<dbReference type="SUPFAM" id="SSF103473">
    <property type="entry name" value="MFS general substrate transporter"/>
    <property type="match status" value="1"/>
</dbReference>
<evidence type="ECO:0000313" key="10">
    <source>
        <dbReference type="Proteomes" id="UP000078343"/>
    </source>
</evidence>
<dbReference type="Proteomes" id="UP000078343">
    <property type="component" value="Unassembled WGS sequence"/>
</dbReference>
<keyword evidence="6 7" id="KW-0472">Membrane</keyword>